<dbReference type="Proteomes" id="UP000746420">
    <property type="component" value="Unassembled WGS sequence"/>
</dbReference>
<dbReference type="RefSeq" id="WP_399200571.1">
    <property type="nucleotide sequence ID" value="NZ_JAGFEW010000015.1"/>
</dbReference>
<organism evidence="2 3">
    <name type="scientific">Tenebrionicola larvae</name>
    <dbReference type="NCBI Taxonomy" id="2815733"/>
    <lineage>
        <taxon>Bacteria</taxon>
        <taxon>Pseudomonadati</taxon>
        <taxon>Pseudomonadota</taxon>
        <taxon>Gammaproteobacteria</taxon>
        <taxon>Enterobacterales</taxon>
        <taxon>Enterobacteriaceae</taxon>
        <taxon>Tenebrionibacter/Tenebrionicola group</taxon>
        <taxon>Tenebrionicola</taxon>
    </lineage>
</organism>
<evidence type="ECO:0000313" key="2">
    <source>
        <dbReference type="EMBL" id="MBV5095778.1"/>
    </source>
</evidence>
<dbReference type="InterPro" id="IPR024973">
    <property type="entry name" value="ESPR"/>
</dbReference>
<feature type="domain" description="ESPR" evidence="1">
    <location>
        <begin position="1"/>
        <end position="21"/>
    </location>
</feature>
<gene>
    <name evidence="2" type="ORF">JZ788_08560</name>
</gene>
<sequence>MNKNLWRVIFNRARGMLMVVA</sequence>
<name>A0A949V139_9ENTR</name>
<comment type="caution">
    <text evidence="2">The sequence shown here is derived from an EMBL/GenBank/DDBJ whole genome shotgun (WGS) entry which is preliminary data.</text>
</comment>
<dbReference type="AlphaFoldDB" id="A0A949V139"/>
<protein>
    <recommendedName>
        <fullName evidence="1">ESPR domain-containing protein</fullName>
    </recommendedName>
</protein>
<evidence type="ECO:0000313" key="3">
    <source>
        <dbReference type="Proteomes" id="UP000746420"/>
    </source>
</evidence>
<evidence type="ECO:0000259" key="1">
    <source>
        <dbReference type="Pfam" id="PF13018"/>
    </source>
</evidence>
<proteinExistence type="predicted"/>
<reference evidence="2 3" key="1">
    <citation type="submission" date="2021-03" db="EMBL/GenBank/DDBJ databases">
        <title>Tenobrionicola molitorae gen. nov., sp. nov. and Tenobrionicola larvae sp. nov., isolated from larvae of the mealworm Tenobrio molitor L., a proposal to transfer Erwinia teleogrylli Liu et al. 2016 to a new genus Entomohabitans as Entomohabitans teleogrylli comb. nov.</title>
        <authorList>
            <person name="Lee S.D."/>
            <person name="Yang H.L."/>
            <person name="Kim I.S."/>
        </authorList>
    </citation>
    <scope>NUCLEOTIDE SEQUENCE [LARGE SCALE GENOMIC DNA]</scope>
    <source>
        <strain evidence="2 3">YMB-R21</strain>
    </source>
</reference>
<dbReference type="EMBL" id="JAGFEW010000015">
    <property type="protein sequence ID" value="MBV5095778.1"/>
    <property type="molecule type" value="Genomic_DNA"/>
</dbReference>
<dbReference type="Pfam" id="PF13018">
    <property type="entry name" value="ESPR"/>
    <property type="match status" value="1"/>
</dbReference>
<keyword evidence="3" id="KW-1185">Reference proteome</keyword>
<feature type="non-terminal residue" evidence="2">
    <location>
        <position position="21"/>
    </location>
</feature>
<accession>A0A949V139</accession>